<evidence type="ECO:0000313" key="9">
    <source>
        <dbReference type="RefSeq" id="XP_018435973.2"/>
    </source>
</evidence>
<sequence>MSESVDFQSVQSEISSSSNYNVVRCNCNREANVVRAWTPKNPGRRFYGCSGFGARDKKKACNFFRWYDLEKPHGWQHLALLEARDIIQEQKDEIADLRTKVSSLTHSSELEDKLKKKGEECEALKREVVMLREKSSVIRNVVVSSVGFGVLVGGIMVMSKW</sequence>
<evidence type="ECO:0000259" key="7">
    <source>
        <dbReference type="PROSITE" id="PS51999"/>
    </source>
</evidence>
<keyword evidence="3" id="KW-0862">Zinc</keyword>
<evidence type="ECO:0000313" key="8">
    <source>
        <dbReference type="Proteomes" id="UP000504610"/>
    </source>
</evidence>
<gene>
    <name evidence="9" type="primary">LOC108808301</name>
</gene>
<dbReference type="GO" id="GO:0008270">
    <property type="term" value="F:zinc ion binding"/>
    <property type="evidence" value="ECO:0007669"/>
    <property type="project" value="UniProtKB-KW"/>
</dbReference>
<evidence type="ECO:0000256" key="1">
    <source>
        <dbReference type="ARBA" id="ARBA00022723"/>
    </source>
</evidence>
<dbReference type="InterPro" id="IPR057222">
    <property type="entry name" value="DUF7900"/>
</dbReference>
<keyword evidence="6" id="KW-0472">Membrane</keyword>
<dbReference type="Pfam" id="PF25464">
    <property type="entry name" value="DUF7900"/>
    <property type="match status" value="1"/>
</dbReference>
<feature type="coiled-coil region" evidence="5">
    <location>
        <begin position="80"/>
        <end position="134"/>
    </location>
</feature>
<protein>
    <submittedName>
        <fullName evidence="9">Uncharacterized protein LOC108808301</fullName>
    </submittedName>
</protein>
<reference evidence="9" key="2">
    <citation type="submission" date="2025-08" db="UniProtKB">
        <authorList>
            <consortium name="RefSeq"/>
        </authorList>
    </citation>
    <scope>IDENTIFICATION</scope>
    <source>
        <tissue evidence="9">Leaf</tissue>
    </source>
</reference>
<feature type="transmembrane region" description="Helical" evidence="6">
    <location>
        <begin position="137"/>
        <end position="158"/>
    </location>
</feature>
<dbReference type="InterPro" id="IPR010666">
    <property type="entry name" value="Znf_GRF"/>
</dbReference>
<dbReference type="RefSeq" id="XP_018435973.2">
    <property type="nucleotide sequence ID" value="XM_018580471.2"/>
</dbReference>
<evidence type="ECO:0000256" key="3">
    <source>
        <dbReference type="ARBA" id="ARBA00022833"/>
    </source>
</evidence>
<dbReference type="OrthoDB" id="1749523at2759"/>
<organism evidence="8 9">
    <name type="scientific">Raphanus sativus</name>
    <name type="common">Radish</name>
    <name type="synonym">Raphanus raphanistrum var. sativus</name>
    <dbReference type="NCBI Taxonomy" id="3726"/>
    <lineage>
        <taxon>Eukaryota</taxon>
        <taxon>Viridiplantae</taxon>
        <taxon>Streptophyta</taxon>
        <taxon>Embryophyta</taxon>
        <taxon>Tracheophyta</taxon>
        <taxon>Spermatophyta</taxon>
        <taxon>Magnoliopsida</taxon>
        <taxon>eudicotyledons</taxon>
        <taxon>Gunneridae</taxon>
        <taxon>Pentapetalae</taxon>
        <taxon>rosids</taxon>
        <taxon>malvids</taxon>
        <taxon>Brassicales</taxon>
        <taxon>Brassicaceae</taxon>
        <taxon>Brassiceae</taxon>
        <taxon>Raphanus</taxon>
    </lineage>
</organism>
<evidence type="ECO:0000256" key="4">
    <source>
        <dbReference type="PROSITE-ProRule" id="PRU01343"/>
    </source>
</evidence>
<keyword evidence="1" id="KW-0479">Metal-binding</keyword>
<proteinExistence type="predicted"/>
<dbReference type="KEGG" id="rsz:108808301"/>
<keyword evidence="6" id="KW-1133">Transmembrane helix</keyword>
<dbReference type="PROSITE" id="PS51999">
    <property type="entry name" value="ZF_GRF"/>
    <property type="match status" value="1"/>
</dbReference>
<keyword evidence="5" id="KW-0175">Coiled coil</keyword>
<evidence type="ECO:0000256" key="6">
    <source>
        <dbReference type="SAM" id="Phobius"/>
    </source>
</evidence>
<keyword evidence="2 4" id="KW-0863">Zinc-finger</keyword>
<dbReference type="GeneID" id="108808301"/>
<reference evidence="8" key="1">
    <citation type="journal article" date="2019" name="Database">
        <title>The radish genome database (RadishGD): an integrated information resource for radish genomics.</title>
        <authorList>
            <person name="Yu H.J."/>
            <person name="Baek S."/>
            <person name="Lee Y.J."/>
            <person name="Cho A."/>
            <person name="Mun J.H."/>
        </authorList>
    </citation>
    <scope>NUCLEOTIDE SEQUENCE [LARGE SCALE GENOMIC DNA]</scope>
    <source>
        <strain evidence="8">cv. WK10039</strain>
    </source>
</reference>
<accession>A0A6J0JK18</accession>
<dbReference type="PANTHER" id="PTHR33248">
    <property type="entry name" value="ZINC ION-BINDING PROTEIN"/>
    <property type="match status" value="1"/>
</dbReference>
<feature type="domain" description="GRF-type" evidence="7">
    <location>
        <begin position="25"/>
        <end position="70"/>
    </location>
</feature>
<keyword evidence="6" id="KW-0812">Transmembrane</keyword>
<evidence type="ECO:0000256" key="2">
    <source>
        <dbReference type="ARBA" id="ARBA00022771"/>
    </source>
</evidence>
<name>A0A6J0JK18_RAPSA</name>
<evidence type="ECO:0000256" key="5">
    <source>
        <dbReference type="SAM" id="Coils"/>
    </source>
</evidence>
<dbReference type="AlphaFoldDB" id="A0A6J0JK18"/>
<keyword evidence="8" id="KW-1185">Reference proteome</keyword>
<dbReference type="Proteomes" id="UP000504610">
    <property type="component" value="Chromosome 3"/>
</dbReference>
<dbReference type="Pfam" id="PF06839">
    <property type="entry name" value="Zn_ribbon_GRF"/>
    <property type="match status" value="1"/>
</dbReference>